<accession>A0AAD5SIJ6</accession>
<evidence type="ECO:0000256" key="1">
    <source>
        <dbReference type="ARBA" id="ARBA00009884"/>
    </source>
</evidence>
<dbReference type="Pfam" id="PF00995">
    <property type="entry name" value="Sec1"/>
    <property type="match status" value="1"/>
</dbReference>
<name>A0AAD5SIJ6_9FUNG</name>
<dbReference type="EMBL" id="JADGJD010000090">
    <property type="protein sequence ID" value="KAJ3055214.1"/>
    <property type="molecule type" value="Genomic_DNA"/>
</dbReference>
<protein>
    <submittedName>
        <fullName evidence="3">Vacuolar protein sorting-associated protein 45</fullName>
    </submittedName>
</protein>
<reference evidence="3" key="1">
    <citation type="submission" date="2020-05" db="EMBL/GenBank/DDBJ databases">
        <title>Phylogenomic resolution of chytrid fungi.</title>
        <authorList>
            <person name="Stajich J.E."/>
            <person name="Amses K."/>
            <person name="Simmons R."/>
            <person name="Seto K."/>
            <person name="Myers J."/>
            <person name="Bonds A."/>
            <person name="Quandt C.A."/>
            <person name="Barry K."/>
            <person name="Liu P."/>
            <person name="Grigoriev I."/>
            <person name="Longcore J.E."/>
            <person name="James T.Y."/>
        </authorList>
    </citation>
    <scope>NUCLEOTIDE SEQUENCE</scope>
    <source>
        <strain evidence="3">JEL0318</strain>
    </source>
</reference>
<dbReference type="GO" id="GO:0016192">
    <property type="term" value="P:vesicle-mediated transport"/>
    <property type="evidence" value="ECO:0007669"/>
    <property type="project" value="InterPro"/>
</dbReference>
<evidence type="ECO:0000313" key="4">
    <source>
        <dbReference type="Proteomes" id="UP001212841"/>
    </source>
</evidence>
<dbReference type="InterPro" id="IPR001619">
    <property type="entry name" value="Sec1-like"/>
</dbReference>
<dbReference type="Gene3D" id="3.40.50.2060">
    <property type="match status" value="1"/>
</dbReference>
<sequence length="473" mass="53875">MTQSQLLAKEVYLIDRVDNRKREKMRHMKCICFLRPTGKSVQALVEELRDPCYSDYYLYFTNSLRKSDIERLAEADENEVVRELQEYFADYLAINQDLYSLNVSFPDWHLFVENSSTWDTNALSRVAEGILSVLLSLKKKPLIRFEKSSALAKKLAAEISEVVLNPEQDSFYGKSMFLNLGDLGATIKTYVDEYQVKHKSSQQIDSIADMKKFVEEYPEFRKLSGNVTKHVTLVGELSRLVSKYSLMEVGELEQSLAVTENHAADLKTLRGLIERPNVTDDTKVRLVLLYALRYEKSPNNATAQLIELLARNKVNEKRIALVKQMIQYAGADQRAEDIFSNKDVFARTRNAFRGLKGVENVYTQHTPHIVETIQELIKGRLKEQSHPFFEGSTRDKPQDIIIFMIGGATYGEAREISKLTVSNPGVKIIFGGTTIHNAQSFMAETADAVSRWHGKSDPTSPKPERLRSVRTDA</sequence>
<dbReference type="SUPFAM" id="SSF56815">
    <property type="entry name" value="Sec1/munc18-like (SM) proteins"/>
    <property type="match status" value="1"/>
</dbReference>
<dbReference type="InterPro" id="IPR036045">
    <property type="entry name" value="Sec1-like_sf"/>
</dbReference>
<evidence type="ECO:0000313" key="3">
    <source>
        <dbReference type="EMBL" id="KAJ3055214.1"/>
    </source>
</evidence>
<dbReference type="Proteomes" id="UP001212841">
    <property type="component" value="Unassembled WGS sequence"/>
</dbReference>
<comment type="similarity">
    <text evidence="1">Belongs to the STXBP/unc-18/SEC1 family.</text>
</comment>
<feature type="compositionally biased region" description="Basic and acidic residues" evidence="2">
    <location>
        <begin position="462"/>
        <end position="473"/>
    </location>
</feature>
<dbReference type="PIRSF" id="PIRSF005715">
    <property type="entry name" value="VPS45_Sec1"/>
    <property type="match status" value="1"/>
</dbReference>
<dbReference type="Gene3D" id="1.25.40.60">
    <property type="match status" value="1"/>
</dbReference>
<dbReference type="PANTHER" id="PTHR11679">
    <property type="entry name" value="VESICLE PROTEIN SORTING-ASSOCIATED"/>
    <property type="match status" value="1"/>
</dbReference>
<feature type="region of interest" description="Disordered" evidence="2">
    <location>
        <begin position="451"/>
        <end position="473"/>
    </location>
</feature>
<dbReference type="Gene3D" id="3.90.830.10">
    <property type="entry name" value="Syntaxin Binding Protein 1, Chain A, domain 2"/>
    <property type="match status" value="1"/>
</dbReference>
<dbReference type="InterPro" id="IPR043154">
    <property type="entry name" value="Sec-1-like_dom1"/>
</dbReference>
<comment type="caution">
    <text evidence="3">The sequence shown here is derived from an EMBL/GenBank/DDBJ whole genome shotgun (WGS) entry which is preliminary data.</text>
</comment>
<keyword evidence="4" id="KW-1185">Reference proteome</keyword>
<gene>
    <name evidence="3" type="primary">VPS45</name>
    <name evidence="3" type="ORF">HK097_011215</name>
</gene>
<proteinExistence type="inferred from homology"/>
<dbReference type="Gene3D" id="3.40.50.1910">
    <property type="match status" value="1"/>
</dbReference>
<evidence type="ECO:0000256" key="2">
    <source>
        <dbReference type="SAM" id="MobiDB-lite"/>
    </source>
</evidence>
<dbReference type="InterPro" id="IPR027482">
    <property type="entry name" value="Sec1-like_dom2"/>
</dbReference>
<dbReference type="InterPro" id="IPR043127">
    <property type="entry name" value="Sec-1-like_dom3a"/>
</dbReference>
<organism evidence="3 4">
    <name type="scientific">Rhizophlyctis rosea</name>
    <dbReference type="NCBI Taxonomy" id="64517"/>
    <lineage>
        <taxon>Eukaryota</taxon>
        <taxon>Fungi</taxon>
        <taxon>Fungi incertae sedis</taxon>
        <taxon>Chytridiomycota</taxon>
        <taxon>Chytridiomycota incertae sedis</taxon>
        <taxon>Chytridiomycetes</taxon>
        <taxon>Rhizophlyctidales</taxon>
        <taxon>Rhizophlyctidaceae</taxon>
        <taxon>Rhizophlyctis</taxon>
    </lineage>
</organism>
<dbReference type="AlphaFoldDB" id="A0AAD5SIJ6"/>